<keyword evidence="1" id="KW-0472">Membrane</keyword>
<sequence length="213" mass="24881">MNKMKKDNKPKKLHLILLILFVLCSIISAIGPKSYSTWFFEFLPAFIGVITLIFTYNRFKFTDFVYELILIVTIVMLIGAHYKYSDVPIFNSIKQAYNLKRNYYDRFGHFMQGFIPAFIIRELLIRKIKLKKGIVLSIIVVCICLAISGFYEILEGAACIVYKRAPEDLLEYQGDKLDTQWDMFCALIGSILMVTMFHKIHDRNINNLESHKR</sequence>
<evidence type="ECO:0000313" key="3">
    <source>
        <dbReference type="Proteomes" id="UP000033115"/>
    </source>
</evidence>
<gene>
    <name evidence="2" type="ORF">CSCA_0986</name>
</gene>
<dbReference type="STRING" id="1548.CSCA_0986"/>
<keyword evidence="1" id="KW-0812">Transmembrane</keyword>
<evidence type="ECO:0000313" key="2">
    <source>
        <dbReference type="EMBL" id="AKA68111.1"/>
    </source>
</evidence>
<feature type="transmembrane region" description="Helical" evidence="1">
    <location>
        <begin position="107"/>
        <end position="124"/>
    </location>
</feature>
<protein>
    <submittedName>
        <fullName evidence="2">Membrane protein, putative</fullName>
    </submittedName>
</protein>
<keyword evidence="1" id="KW-1133">Transmembrane helix</keyword>
<feature type="transmembrane region" description="Helical" evidence="1">
    <location>
        <begin position="179"/>
        <end position="197"/>
    </location>
</feature>
<reference evidence="2 3" key="1">
    <citation type="journal article" date="2015" name="J. Biotechnol.">
        <title>Complete genome sequence of a malodorant-producing acetogen, Clostridium scatologenes ATCC 25775(T).</title>
        <authorList>
            <person name="Zhu Z."/>
            <person name="Guo T."/>
            <person name="Zheng H."/>
            <person name="Song T."/>
            <person name="Ouyang P."/>
            <person name="Xie J."/>
        </authorList>
    </citation>
    <scope>NUCLEOTIDE SEQUENCE [LARGE SCALE GENOMIC DNA]</scope>
    <source>
        <strain evidence="2 3">ATCC 25775</strain>
    </source>
</reference>
<dbReference type="PIRSF" id="PIRSF020606">
    <property type="entry name" value="UCP020606"/>
    <property type="match status" value="1"/>
</dbReference>
<dbReference type="Proteomes" id="UP000033115">
    <property type="component" value="Chromosome"/>
</dbReference>
<dbReference type="EMBL" id="CP009933">
    <property type="protein sequence ID" value="AKA68111.1"/>
    <property type="molecule type" value="Genomic_DNA"/>
</dbReference>
<proteinExistence type="predicted"/>
<dbReference type="Pfam" id="PF09997">
    <property type="entry name" value="DUF2238"/>
    <property type="match status" value="1"/>
</dbReference>
<dbReference type="HOGENOM" id="CLU_087528_0_0_9"/>
<dbReference type="KEGG" id="csq:CSCA_0986"/>
<feature type="transmembrane region" description="Helical" evidence="1">
    <location>
        <begin position="133"/>
        <end position="154"/>
    </location>
</feature>
<feature type="transmembrane region" description="Helical" evidence="1">
    <location>
        <begin position="39"/>
        <end position="57"/>
    </location>
</feature>
<evidence type="ECO:0000256" key="1">
    <source>
        <dbReference type="SAM" id="Phobius"/>
    </source>
</evidence>
<organism evidence="2 3">
    <name type="scientific">Clostridium scatologenes</name>
    <dbReference type="NCBI Taxonomy" id="1548"/>
    <lineage>
        <taxon>Bacteria</taxon>
        <taxon>Bacillati</taxon>
        <taxon>Bacillota</taxon>
        <taxon>Clostridia</taxon>
        <taxon>Eubacteriales</taxon>
        <taxon>Clostridiaceae</taxon>
        <taxon>Clostridium</taxon>
    </lineage>
</organism>
<keyword evidence="3" id="KW-1185">Reference proteome</keyword>
<dbReference type="RefSeq" id="WP_029159605.1">
    <property type="nucleotide sequence ID" value="NZ_CP009933.1"/>
</dbReference>
<name>A0A0E3GQ81_CLOSL</name>
<feature type="transmembrane region" description="Helical" evidence="1">
    <location>
        <begin position="64"/>
        <end position="82"/>
    </location>
</feature>
<dbReference type="InterPro" id="IPR014509">
    <property type="entry name" value="YjdF-like"/>
</dbReference>
<dbReference type="AlphaFoldDB" id="A0A0E3GQ81"/>
<accession>A0A0E3GQ81</accession>
<dbReference type="InterPro" id="IPR058534">
    <property type="entry name" value="YjdF"/>
</dbReference>